<dbReference type="SUPFAM" id="SSF54427">
    <property type="entry name" value="NTF2-like"/>
    <property type="match status" value="1"/>
</dbReference>
<evidence type="ECO:0000313" key="2">
    <source>
        <dbReference type="EMBL" id="VAX14699.1"/>
    </source>
</evidence>
<feature type="non-terminal residue" evidence="2">
    <location>
        <position position="1"/>
    </location>
</feature>
<dbReference type="Pfam" id="PF24125">
    <property type="entry name" value="Cds6_C"/>
    <property type="match status" value="1"/>
</dbReference>
<dbReference type="InterPro" id="IPR056203">
    <property type="entry name" value="Cds6_C"/>
</dbReference>
<accession>A0A3B1B8X5</accession>
<feature type="domain" description="Cds6 C-terminal" evidence="1">
    <location>
        <begin position="49"/>
        <end position="153"/>
    </location>
</feature>
<dbReference type="InterPro" id="IPR032710">
    <property type="entry name" value="NTF2-like_dom_sf"/>
</dbReference>
<gene>
    <name evidence="2" type="ORF">MNBD_GAMMA24-1893</name>
</gene>
<dbReference type="EMBL" id="UOFZ01000192">
    <property type="protein sequence ID" value="VAX14699.1"/>
    <property type="molecule type" value="Genomic_DNA"/>
</dbReference>
<dbReference type="AlphaFoldDB" id="A0A3B1B8X5"/>
<dbReference type="Gene3D" id="3.10.450.50">
    <property type="match status" value="1"/>
</dbReference>
<protein>
    <recommendedName>
        <fullName evidence="1">Cds6 C-terminal domain-containing protein</fullName>
    </recommendedName>
</protein>
<evidence type="ECO:0000259" key="1">
    <source>
        <dbReference type="Pfam" id="PF24125"/>
    </source>
</evidence>
<name>A0A3B1B8X5_9ZZZZ</name>
<organism evidence="2">
    <name type="scientific">hydrothermal vent metagenome</name>
    <dbReference type="NCBI Taxonomy" id="652676"/>
    <lineage>
        <taxon>unclassified sequences</taxon>
        <taxon>metagenomes</taxon>
        <taxon>ecological metagenomes</taxon>
    </lineage>
</organism>
<proteinExistence type="predicted"/>
<reference evidence="2" key="1">
    <citation type="submission" date="2018-06" db="EMBL/GenBank/DDBJ databases">
        <authorList>
            <person name="Zhirakovskaya E."/>
        </authorList>
    </citation>
    <scope>NUCLEOTIDE SEQUENCE</scope>
</reference>
<sequence length="156" mass="18262">QQLSLKEVALDLDSAQEAGKKQNVQKLVAKVLAQAKKLPVASKQADKEILLTLQGWASAWSAQQVDRYLSFYAPDFRPAKGMSRRRWEQQRRLRLRRPAWVKITLNDFQIQSAGKGLAWVRFLQRYQSDTYRDRTRKEIMLKSSPEGWRILFERSL</sequence>